<evidence type="ECO:0000256" key="3">
    <source>
        <dbReference type="ARBA" id="ARBA00022617"/>
    </source>
</evidence>
<dbReference type="Proteomes" id="UP000541444">
    <property type="component" value="Unassembled WGS sequence"/>
</dbReference>
<dbReference type="Pfam" id="PF00067">
    <property type="entry name" value="p450"/>
    <property type="match status" value="1"/>
</dbReference>
<dbReference type="InterPro" id="IPR001128">
    <property type="entry name" value="Cyt_P450"/>
</dbReference>
<name>A0A7J7NH73_9MAGN</name>
<dbReference type="FunFam" id="1.10.630.10:FF:000024">
    <property type="entry name" value="Allene oxide synthase, chloroplastic"/>
    <property type="match status" value="1"/>
</dbReference>
<evidence type="ECO:0000256" key="11">
    <source>
        <dbReference type="PIRSR" id="PIRSR602403-1"/>
    </source>
</evidence>
<evidence type="ECO:0000256" key="8">
    <source>
        <dbReference type="ARBA" id="ARBA00023098"/>
    </source>
</evidence>
<dbReference type="SUPFAM" id="SSF48264">
    <property type="entry name" value="Cytochrome P450"/>
    <property type="match status" value="1"/>
</dbReference>
<comment type="similarity">
    <text evidence="1">Belongs to the cytochrome P450 family.</text>
</comment>
<evidence type="ECO:0000256" key="6">
    <source>
        <dbReference type="ARBA" id="ARBA00022832"/>
    </source>
</evidence>
<evidence type="ECO:0000313" key="13">
    <source>
        <dbReference type="Proteomes" id="UP000541444"/>
    </source>
</evidence>
<evidence type="ECO:0000256" key="1">
    <source>
        <dbReference type="ARBA" id="ARBA00010617"/>
    </source>
</evidence>
<dbReference type="GO" id="GO:0009695">
    <property type="term" value="P:jasmonic acid biosynthetic process"/>
    <property type="evidence" value="ECO:0007669"/>
    <property type="project" value="TreeGrafter"/>
</dbReference>
<dbReference type="PANTHER" id="PTHR24286">
    <property type="entry name" value="CYTOCHROME P450 26"/>
    <property type="match status" value="1"/>
</dbReference>
<dbReference type="GO" id="GO:0016829">
    <property type="term" value="F:lyase activity"/>
    <property type="evidence" value="ECO:0007669"/>
    <property type="project" value="UniProtKB-KW"/>
</dbReference>
<keyword evidence="3 11" id="KW-0349">Heme</keyword>
<dbReference type="GO" id="GO:0009535">
    <property type="term" value="C:chloroplast thylakoid membrane"/>
    <property type="evidence" value="ECO:0007669"/>
    <property type="project" value="TreeGrafter"/>
</dbReference>
<dbReference type="GO" id="GO:0020037">
    <property type="term" value="F:heme binding"/>
    <property type="evidence" value="ECO:0007669"/>
    <property type="project" value="InterPro"/>
</dbReference>
<dbReference type="GO" id="GO:0004497">
    <property type="term" value="F:monooxygenase activity"/>
    <property type="evidence" value="ECO:0007669"/>
    <property type="project" value="InterPro"/>
</dbReference>
<protein>
    <recommendedName>
        <fullName evidence="14">Allene oxide synthase</fullName>
    </recommendedName>
</protein>
<proteinExistence type="inferred from homology"/>
<dbReference type="InterPro" id="IPR002403">
    <property type="entry name" value="Cyt_P450_E_grp-IV"/>
</dbReference>
<dbReference type="PRINTS" id="PR00465">
    <property type="entry name" value="EP450IV"/>
</dbReference>
<comment type="caution">
    <text evidence="12">The sequence shown here is derived from an EMBL/GenBank/DDBJ whole genome shotgun (WGS) entry which is preliminary data.</text>
</comment>
<reference evidence="12 13" key="1">
    <citation type="journal article" date="2020" name="IScience">
        <title>Genome Sequencing of the Endangered Kingdonia uniflora (Circaeasteraceae, Ranunculales) Reveals Potential Mechanisms of Evolutionary Specialization.</title>
        <authorList>
            <person name="Sun Y."/>
            <person name="Deng T."/>
            <person name="Zhang A."/>
            <person name="Moore M.J."/>
            <person name="Landis J.B."/>
            <person name="Lin N."/>
            <person name="Zhang H."/>
            <person name="Zhang X."/>
            <person name="Huang J."/>
            <person name="Zhang X."/>
            <person name="Sun H."/>
            <person name="Wang H."/>
        </authorList>
    </citation>
    <scope>NUCLEOTIDE SEQUENCE [LARGE SCALE GENOMIC DNA]</scope>
    <source>
        <strain evidence="12">TB1705</strain>
        <tissue evidence="12">Leaf</tissue>
    </source>
</reference>
<dbReference type="OrthoDB" id="2789670at2759"/>
<comment type="cofactor">
    <cofactor evidence="11">
        <name>heme</name>
        <dbReference type="ChEBI" id="CHEBI:30413"/>
    </cofactor>
</comment>
<evidence type="ECO:0000256" key="9">
    <source>
        <dbReference type="ARBA" id="ARBA00023160"/>
    </source>
</evidence>
<organism evidence="12 13">
    <name type="scientific">Kingdonia uniflora</name>
    <dbReference type="NCBI Taxonomy" id="39325"/>
    <lineage>
        <taxon>Eukaryota</taxon>
        <taxon>Viridiplantae</taxon>
        <taxon>Streptophyta</taxon>
        <taxon>Embryophyta</taxon>
        <taxon>Tracheophyta</taxon>
        <taxon>Spermatophyta</taxon>
        <taxon>Magnoliopsida</taxon>
        <taxon>Ranunculales</taxon>
        <taxon>Circaeasteraceae</taxon>
        <taxon>Kingdonia</taxon>
    </lineage>
</organism>
<evidence type="ECO:0000313" key="12">
    <source>
        <dbReference type="EMBL" id="KAF6166535.1"/>
    </source>
</evidence>
<dbReference type="CDD" id="cd11071">
    <property type="entry name" value="CYP74"/>
    <property type="match status" value="1"/>
</dbReference>
<dbReference type="InterPro" id="IPR036396">
    <property type="entry name" value="Cyt_P450_sf"/>
</dbReference>
<keyword evidence="13" id="KW-1185">Reference proteome</keyword>
<accession>A0A7J7NH73</accession>
<evidence type="ECO:0000256" key="2">
    <source>
        <dbReference type="ARBA" id="ARBA00022516"/>
    </source>
</evidence>
<dbReference type="GO" id="GO:0044550">
    <property type="term" value="P:secondary metabolite biosynthetic process"/>
    <property type="evidence" value="ECO:0007669"/>
    <property type="project" value="UniProtKB-ARBA"/>
</dbReference>
<dbReference type="GO" id="GO:0031408">
    <property type="term" value="P:oxylipin biosynthetic process"/>
    <property type="evidence" value="ECO:0007669"/>
    <property type="project" value="UniProtKB-KW"/>
</dbReference>
<keyword evidence="7 11" id="KW-0408">Iron</keyword>
<dbReference type="GO" id="GO:0016705">
    <property type="term" value="F:oxidoreductase activity, acting on paired donors, with incorporation or reduction of molecular oxygen"/>
    <property type="evidence" value="ECO:0007669"/>
    <property type="project" value="InterPro"/>
</dbReference>
<feature type="binding site" description="axial binding residue" evidence="11">
    <location>
        <position position="457"/>
    </location>
    <ligand>
        <name>heme</name>
        <dbReference type="ChEBI" id="CHEBI:30413"/>
    </ligand>
    <ligandPart>
        <name>Fe</name>
        <dbReference type="ChEBI" id="CHEBI:18248"/>
    </ligandPart>
</feature>
<keyword evidence="6" id="KW-0276">Fatty acid metabolism</keyword>
<dbReference type="GO" id="GO:0016125">
    <property type="term" value="P:sterol metabolic process"/>
    <property type="evidence" value="ECO:0007669"/>
    <property type="project" value="TreeGrafter"/>
</dbReference>
<keyword evidence="9" id="KW-0275">Fatty acid biosynthesis</keyword>
<dbReference type="PANTHER" id="PTHR24286:SF255">
    <property type="entry name" value="ALLENE OXIDE SYNTHASE, CHLOROPLASTIC"/>
    <property type="match status" value="1"/>
</dbReference>
<dbReference type="AlphaFoldDB" id="A0A7J7NH73"/>
<gene>
    <name evidence="12" type="ORF">GIB67_005397</name>
</gene>
<sequence>MTSYSSAAHATLHLRSLSKQTPRAISSSSISETPSIKLPIKKIPGDYGIPLISPLKDRLDYFYFQGRELYFKSRIQKHNSTVYRTNMPPGPFISSNPNVVVLLDGKSFPVLHDVTKVEKMNLFTGTYMPSTDLTGGFRVLSYLDPSEPKHAQLKQLLFFLLKSRRDHVIPEFHVSFTEMFEHLEAELAANGKADFSTPNDTASFGFLCRSFFGFNPVDTKLGLDGPGIISKWVLLQLGPVISLGLPWFIEDPLLHTFRLPAFIVKSDYKRLYDIFYENSDFVLDEGEKLGICKEETCHNLVFATCFNSFGGMKIFFPTLMKWIGRSGGSVQRKLAEEIRSVVRSNGGKVTMMGLEQMALTKSVVYEALRMDPPVPLQYGKAKRDIVIESHDTGFEIKKGEMLCGFQTLATRDSRIFEKGEEFVGDRFVGEKGEKLLEHVLWSNGPENGTTTLANKQCAGKDFVVMAARLLVVELFLRYDSIEIEVGTAQLGREFHSGVEEKILNPGKMAKTQCLKSFCLIEYADCWCCQGNGICHATQADCLKRC</sequence>
<keyword evidence="4 11" id="KW-0479">Metal-binding</keyword>
<evidence type="ECO:0008006" key="14">
    <source>
        <dbReference type="Google" id="ProtNLM"/>
    </source>
</evidence>
<evidence type="ECO:0000256" key="7">
    <source>
        <dbReference type="ARBA" id="ARBA00023004"/>
    </source>
</evidence>
<keyword evidence="8" id="KW-0443">Lipid metabolism</keyword>
<evidence type="ECO:0000256" key="4">
    <source>
        <dbReference type="ARBA" id="ARBA00022723"/>
    </source>
</evidence>
<keyword evidence="5" id="KW-0925">Oxylipin biosynthesis</keyword>
<dbReference type="GO" id="GO:0005506">
    <property type="term" value="F:iron ion binding"/>
    <property type="evidence" value="ECO:0007669"/>
    <property type="project" value="InterPro"/>
</dbReference>
<dbReference type="Gene3D" id="1.10.630.10">
    <property type="entry name" value="Cytochrome P450"/>
    <property type="match status" value="1"/>
</dbReference>
<dbReference type="GO" id="GO:0009941">
    <property type="term" value="C:chloroplast envelope"/>
    <property type="evidence" value="ECO:0007669"/>
    <property type="project" value="TreeGrafter"/>
</dbReference>
<keyword evidence="2" id="KW-0444">Lipid biosynthesis</keyword>
<evidence type="ECO:0000256" key="5">
    <source>
        <dbReference type="ARBA" id="ARBA00022767"/>
    </source>
</evidence>
<keyword evidence="10" id="KW-0456">Lyase</keyword>
<dbReference type="EMBL" id="JACGCM010000786">
    <property type="protein sequence ID" value="KAF6166535.1"/>
    <property type="molecule type" value="Genomic_DNA"/>
</dbReference>
<evidence type="ECO:0000256" key="10">
    <source>
        <dbReference type="ARBA" id="ARBA00023239"/>
    </source>
</evidence>